<keyword evidence="3" id="KW-0548">Nucleotidyltransferase</keyword>
<dbReference type="NCBIfam" id="TIGR00125">
    <property type="entry name" value="cyt_tran_rel"/>
    <property type="match status" value="1"/>
</dbReference>
<accession>A0A1F5RDT6</accession>
<organism evidence="9 10">
    <name type="scientific">Candidatus Edwardsbacteria bacterium GWF2_54_11</name>
    <dbReference type="NCBI Taxonomy" id="1817851"/>
    <lineage>
        <taxon>Bacteria</taxon>
        <taxon>Candidatus Edwardsiibacteriota</taxon>
    </lineage>
</organism>
<proteinExistence type="predicted"/>
<evidence type="ECO:0000256" key="1">
    <source>
        <dbReference type="ARBA" id="ARBA00012519"/>
    </source>
</evidence>
<protein>
    <recommendedName>
        <fullName evidence="1">D-glycero-beta-D-manno-heptose 1-phosphate adenylyltransferase</fullName>
        <ecNumber evidence="1">2.7.7.70</ecNumber>
    </recommendedName>
</protein>
<evidence type="ECO:0000256" key="2">
    <source>
        <dbReference type="ARBA" id="ARBA00022679"/>
    </source>
</evidence>
<dbReference type="InterPro" id="IPR004821">
    <property type="entry name" value="Cyt_trans-like"/>
</dbReference>
<comment type="caution">
    <text evidence="9">The sequence shown here is derived from an EMBL/GenBank/DDBJ whole genome shotgun (WGS) entry which is preliminary data.</text>
</comment>
<keyword evidence="4" id="KW-0547">Nucleotide-binding</keyword>
<dbReference type="Gene3D" id="3.40.50.620">
    <property type="entry name" value="HUPs"/>
    <property type="match status" value="1"/>
</dbReference>
<gene>
    <name evidence="9" type="ORF">A2024_04360</name>
</gene>
<evidence type="ECO:0000256" key="5">
    <source>
        <dbReference type="ARBA" id="ARBA00022840"/>
    </source>
</evidence>
<dbReference type="InterPro" id="IPR011914">
    <property type="entry name" value="RfaE_dom_II"/>
</dbReference>
<dbReference type="GO" id="GO:0016773">
    <property type="term" value="F:phosphotransferase activity, alcohol group as acceptor"/>
    <property type="evidence" value="ECO:0007669"/>
    <property type="project" value="InterPro"/>
</dbReference>
<dbReference type="AlphaFoldDB" id="A0A1F5RDT6"/>
<evidence type="ECO:0000256" key="7">
    <source>
        <dbReference type="ARBA" id="ARBA00047428"/>
    </source>
</evidence>
<sequence>MDQKIITLPELSAIRQRVKKEHKKVVFTNGVFDLLHRGHVEYLQKARQLGDMLIIGLNSDASVHAIKGPQRPLVSQEDRATVLAALACVDHIVYFDEDTPAELIEAILPDILVKGADYSIEQIVGAEAVLKNGGQVIPIELTPGRSTSELIRKIAESYGRE</sequence>
<name>A0A1F5RDT6_9BACT</name>
<evidence type="ECO:0000313" key="10">
    <source>
        <dbReference type="Proteomes" id="UP000177230"/>
    </source>
</evidence>
<dbReference type="InterPro" id="IPR014729">
    <property type="entry name" value="Rossmann-like_a/b/a_fold"/>
</dbReference>
<dbReference type="SUPFAM" id="SSF52374">
    <property type="entry name" value="Nucleotidylyl transferase"/>
    <property type="match status" value="1"/>
</dbReference>
<evidence type="ECO:0000256" key="4">
    <source>
        <dbReference type="ARBA" id="ARBA00022741"/>
    </source>
</evidence>
<keyword evidence="6" id="KW-0119">Carbohydrate metabolism</keyword>
<dbReference type="PANTHER" id="PTHR43793">
    <property type="entry name" value="FAD SYNTHASE"/>
    <property type="match status" value="1"/>
</dbReference>
<dbReference type="NCBIfam" id="TIGR02199">
    <property type="entry name" value="rfaE_dom_II"/>
    <property type="match status" value="1"/>
</dbReference>
<keyword evidence="2" id="KW-0808">Transferase</keyword>
<dbReference type="EMBL" id="MFFM01000034">
    <property type="protein sequence ID" value="OGF12223.1"/>
    <property type="molecule type" value="Genomic_DNA"/>
</dbReference>
<dbReference type="EC" id="2.7.7.70" evidence="1"/>
<evidence type="ECO:0000256" key="6">
    <source>
        <dbReference type="ARBA" id="ARBA00023277"/>
    </source>
</evidence>
<dbReference type="PANTHER" id="PTHR43793:SF2">
    <property type="entry name" value="BIFUNCTIONAL PROTEIN HLDE"/>
    <property type="match status" value="1"/>
</dbReference>
<dbReference type="GO" id="GO:0005975">
    <property type="term" value="P:carbohydrate metabolic process"/>
    <property type="evidence" value="ECO:0007669"/>
    <property type="project" value="InterPro"/>
</dbReference>
<dbReference type="Proteomes" id="UP000177230">
    <property type="component" value="Unassembled WGS sequence"/>
</dbReference>
<dbReference type="GO" id="GO:0016779">
    <property type="term" value="F:nucleotidyltransferase activity"/>
    <property type="evidence" value="ECO:0007669"/>
    <property type="project" value="UniProtKB-KW"/>
</dbReference>
<reference evidence="9 10" key="1">
    <citation type="journal article" date="2016" name="Nat. Commun.">
        <title>Thousands of microbial genomes shed light on interconnected biogeochemical processes in an aquifer system.</title>
        <authorList>
            <person name="Anantharaman K."/>
            <person name="Brown C.T."/>
            <person name="Hug L.A."/>
            <person name="Sharon I."/>
            <person name="Castelle C.J."/>
            <person name="Probst A.J."/>
            <person name="Thomas B.C."/>
            <person name="Singh A."/>
            <person name="Wilkins M.J."/>
            <person name="Karaoz U."/>
            <person name="Brodie E.L."/>
            <person name="Williams K.H."/>
            <person name="Hubbard S.S."/>
            <person name="Banfield J.F."/>
        </authorList>
    </citation>
    <scope>NUCLEOTIDE SEQUENCE [LARGE SCALE GENOMIC DNA]</scope>
</reference>
<keyword evidence="5" id="KW-0067">ATP-binding</keyword>
<evidence type="ECO:0000259" key="8">
    <source>
        <dbReference type="Pfam" id="PF01467"/>
    </source>
</evidence>
<evidence type="ECO:0000313" key="9">
    <source>
        <dbReference type="EMBL" id="OGF12223.1"/>
    </source>
</evidence>
<feature type="domain" description="Cytidyltransferase-like" evidence="8">
    <location>
        <begin position="27"/>
        <end position="150"/>
    </location>
</feature>
<comment type="catalytic activity">
    <reaction evidence="7">
        <text>D-glycero-beta-D-manno-heptose 1-phosphate + ATP + H(+) = ADP-D-glycero-beta-D-manno-heptose + diphosphate</text>
        <dbReference type="Rhea" id="RHEA:27465"/>
        <dbReference type="ChEBI" id="CHEBI:15378"/>
        <dbReference type="ChEBI" id="CHEBI:30616"/>
        <dbReference type="ChEBI" id="CHEBI:33019"/>
        <dbReference type="ChEBI" id="CHEBI:59967"/>
        <dbReference type="ChEBI" id="CHEBI:61593"/>
        <dbReference type="EC" id="2.7.7.70"/>
    </reaction>
</comment>
<dbReference type="InterPro" id="IPR050385">
    <property type="entry name" value="Archaeal_FAD_synthase"/>
</dbReference>
<dbReference type="GO" id="GO:0005524">
    <property type="term" value="F:ATP binding"/>
    <property type="evidence" value="ECO:0007669"/>
    <property type="project" value="UniProtKB-KW"/>
</dbReference>
<evidence type="ECO:0000256" key="3">
    <source>
        <dbReference type="ARBA" id="ARBA00022695"/>
    </source>
</evidence>
<dbReference type="Pfam" id="PF01467">
    <property type="entry name" value="CTP_transf_like"/>
    <property type="match status" value="1"/>
</dbReference>